<dbReference type="PROSITE" id="PS00501">
    <property type="entry name" value="SPASE_I_1"/>
    <property type="match status" value="1"/>
</dbReference>
<dbReference type="Ensembl" id="ENSGALT00010054366.1">
    <property type="protein sequence ID" value="ENSGALP00010032839.1"/>
    <property type="gene ID" value="ENSGALG00010022347.1"/>
</dbReference>
<evidence type="ECO:0000256" key="15">
    <source>
        <dbReference type="ARBA" id="ARBA00032368"/>
    </source>
</evidence>
<evidence type="ECO:0000313" key="22">
    <source>
        <dbReference type="Ensembl" id="ENSGALP00010032839.1"/>
    </source>
</evidence>
<evidence type="ECO:0000256" key="14">
    <source>
        <dbReference type="ARBA" id="ARBA00031752"/>
    </source>
</evidence>
<dbReference type="GlyGen" id="A0A8V0ZPT1">
    <property type="glycosylation" value="1 site"/>
</dbReference>
<dbReference type="GO" id="GO:0009003">
    <property type="term" value="F:signal peptidase activity"/>
    <property type="evidence" value="ECO:0007669"/>
    <property type="project" value="UniProtKB-EC"/>
</dbReference>
<keyword evidence="7 20" id="KW-0812">Transmembrane</keyword>
<evidence type="ECO:0000256" key="7">
    <source>
        <dbReference type="ARBA" id="ARBA00022692"/>
    </source>
</evidence>
<evidence type="ECO:0000256" key="5">
    <source>
        <dbReference type="ARBA" id="ARBA00014448"/>
    </source>
</evidence>
<keyword evidence="10" id="KW-0735">Signal-anchor</keyword>
<dbReference type="GO" id="GO:0005787">
    <property type="term" value="C:signal peptidase complex"/>
    <property type="evidence" value="ECO:0000318"/>
    <property type="project" value="GO_Central"/>
</dbReference>
<comment type="subcellular location">
    <subcellularLocation>
        <location evidence="2">Endoplasmic reticulum membrane</location>
        <topology evidence="2">Single-pass type II membrane protein</topology>
    </subcellularLocation>
</comment>
<dbReference type="InterPro" id="IPR036286">
    <property type="entry name" value="LexA/Signal_pep-like_sf"/>
</dbReference>
<dbReference type="GO" id="GO:0006465">
    <property type="term" value="P:signal peptide processing"/>
    <property type="evidence" value="ECO:0000318"/>
    <property type="project" value="GO_Central"/>
</dbReference>
<dbReference type="Proteomes" id="UP000000539">
    <property type="component" value="Chromosome 10"/>
</dbReference>
<comment type="catalytic activity">
    <reaction evidence="1">
        <text>Cleavage of hydrophobic, N-terminal signal or leader sequences from secreted and periplasmic proteins.</text>
        <dbReference type="EC" id="3.4.21.89"/>
    </reaction>
</comment>
<keyword evidence="6" id="KW-0645">Protease</keyword>
<dbReference type="AlphaFoldDB" id="A0A8V0ZPT1"/>
<keyword evidence="23" id="KW-1185">Reference proteome</keyword>
<dbReference type="OrthoDB" id="10257561at2759"/>
<dbReference type="GO" id="GO:0008233">
    <property type="term" value="F:peptidase activity"/>
    <property type="evidence" value="ECO:0000318"/>
    <property type="project" value="GO_Central"/>
</dbReference>
<evidence type="ECO:0000256" key="10">
    <source>
        <dbReference type="ARBA" id="ARBA00022968"/>
    </source>
</evidence>
<evidence type="ECO:0000256" key="17">
    <source>
        <dbReference type="ARBA" id="ARBA00033133"/>
    </source>
</evidence>
<feature type="transmembrane region" description="Helical" evidence="20">
    <location>
        <begin position="18"/>
        <end position="36"/>
    </location>
</feature>
<evidence type="ECO:0000256" key="20">
    <source>
        <dbReference type="SAM" id="Phobius"/>
    </source>
</evidence>
<dbReference type="GO" id="GO:0004252">
    <property type="term" value="F:serine-type endopeptidase activity"/>
    <property type="evidence" value="ECO:0007669"/>
    <property type="project" value="Ensembl"/>
</dbReference>
<evidence type="ECO:0000256" key="16">
    <source>
        <dbReference type="ARBA" id="ARBA00032860"/>
    </source>
</evidence>
<evidence type="ECO:0000256" key="4">
    <source>
        <dbReference type="ARBA" id="ARBA00013208"/>
    </source>
</evidence>
<sequence>MLSLDFLDDVRRMNKRQLYYQVLNFGMIVSSALMIWKGLMVVTGSESPIVVVLSGSMEPAFHRGDLLFLTNRIEDPIRVGEIVVFRIEGREIPIVHRVLKIHENLPSELTQWLCRRARLTFISPFGQQNNSAVGFSHMFMMQHGSGSVRWCAPTPSVFRNETPSSVPLGIFVFSQTLQNGDIKFLTKGDNNAVDDRGLYKRGQHWLEKKDVVGRARGFVPYIGIVTILMNDYPKFKYAVLFLLGLFVLVHRE</sequence>
<evidence type="ECO:0000256" key="2">
    <source>
        <dbReference type="ARBA" id="ARBA00004648"/>
    </source>
</evidence>
<keyword evidence="11 20" id="KW-1133">Transmembrane helix</keyword>
<dbReference type="InterPro" id="IPR001733">
    <property type="entry name" value="Peptidase_S26B"/>
</dbReference>
<keyword evidence="9" id="KW-0256">Endoplasmic reticulum</keyword>
<accession>A0A8V0ZPT1</accession>
<dbReference type="PANTHER" id="PTHR10806:SF28">
    <property type="entry name" value="SIGNAL PEPTIDASE COMPLEX CATALYTIC SUBUNIT SEC11B-RELATED"/>
    <property type="match status" value="1"/>
</dbReference>
<comment type="subunit">
    <text evidence="19">Component of the signal peptidase complex paralog A (SPC-A) composed of a catalytic subunit SEC11A and three accessory subunits SPCS1, SPCS2 and SPCS3. Within the complex, interacts with SPCS2 and SPCS3. The complex induces a local thinning of the ER membrane which is used to measure the length of the signal peptide (SP) h-region of protein substrates. This ensures the selectivity of the complex towards h-regions shorter than 18-20 amino acids.</text>
</comment>
<dbReference type="PANTHER" id="PTHR10806">
    <property type="entry name" value="SIGNAL PEPTIDASE COMPLEX CATALYTIC SUBUNIT SEC11"/>
    <property type="match status" value="1"/>
</dbReference>
<dbReference type="NCBIfam" id="TIGR02228">
    <property type="entry name" value="sigpep_I_arch"/>
    <property type="match status" value="1"/>
</dbReference>
<evidence type="ECO:0000256" key="13">
    <source>
        <dbReference type="ARBA" id="ARBA00030651"/>
    </source>
</evidence>
<dbReference type="FunCoup" id="A0A8V0ZPT1">
    <property type="interactions" value="1959"/>
</dbReference>
<dbReference type="InterPro" id="IPR019533">
    <property type="entry name" value="Peptidase_S26"/>
</dbReference>
<dbReference type="SUPFAM" id="SSF51306">
    <property type="entry name" value="LexA/Signal peptidase"/>
    <property type="match status" value="1"/>
</dbReference>
<comment type="similarity">
    <text evidence="3">Belongs to the peptidase S26B family.</text>
</comment>
<proteinExistence type="evidence at protein level"/>
<reference evidence="22" key="3">
    <citation type="submission" date="2025-09" db="UniProtKB">
        <authorList>
            <consortium name="Ensembl"/>
        </authorList>
    </citation>
    <scope>IDENTIFICATION</scope>
    <source>
        <strain evidence="22">broiler</strain>
    </source>
</reference>
<evidence type="ECO:0000256" key="12">
    <source>
        <dbReference type="ARBA" id="ARBA00023136"/>
    </source>
</evidence>
<keyword evidence="24" id="KW-1267">Proteomics identification</keyword>
<evidence type="ECO:0000259" key="21">
    <source>
        <dbReference type="Pfam" id="PF00717"/>
    </source>
</evidence>
<reference evidence="22" key="1">
    <citation type="submission" date="2020-11" db="EMBL/GenBank/DDBJ databases">
        <title>Gallus gallus (Chicken) genome, bGalGal1, GRCg7b, maternal haplotype autosomes + Z &amp; W.</title>
        <authorList>
            <person name="Warren W."/>
            <person name="Formenti G."/>
            <person name="Fedrigo O."/>
            <person name="Haase B."/>
            <person name="Mountcastle J."/>
            <person name="Balacco J."/>
            <person name="Tracey A."/>
            <person name="Schneider V."/>
            <person name="Okimoto R."/>
            <person name="Cheng H."/>
            <person name="Hawken R."/>
            <person name="Howe K."/>
            <person name="Jarvis E.D."/>
        </authorList>
    </citation>
    <scope>NUCLEOTIDE SEQUENCE [LARGE SCALE GENOMIC DNA]</scope>
    <source>
        <strain evidence="22">Broiler</strain>
    </source>
</reference>
<feature type="domain" description="Peptidase S24/S26A/S26B/S26C" evidence="21">
    <location>
        <begin position="36"/>
        <end position="100"/>
    </location>
</feature>
<evidence type="ECO:0000256" key="11">
    <source>
        <dbReference type="ARBA" id="ARBA00022989"/>
    </source>
</evidence>
<evidence type="ECO:0000256" key="9">
    <source>
        <dbReference type="ARBA" id="ARBA00022824"/>
    </source>
</evidence>
<keyword evidence="8" id="KW-0378">Hydrolase</keyword>
<name>A0A8V0ZPT1_CHICK</name>
<dbReference type="InterPro" id="IPR015927">
    <property type="entry name" value="Peptidase_S24_S26A/B/C"/>
</dbReference>
<evidence type="ECO:0000313" key="23">
    <source>
        <dbReference type="Proteomes" id="UP000000539"/>
    </source>
</evidence>
<comment type="function">
    <text evidence="18">Catalytic component of the signal peptidase complex (SPC) which catalyzes the cleavage of N-terminal signal sequences from nascent proteins as they are translocated into the lumen of the endoplasmic reticulum. Specifically cleaves N-terminal signal peptides that contain a hydrophobic alpha-helix (h-region) shorter than 18-20 amino acids.</text>
</comment>
<evidence type="ECO:0000256" key="1">
    <source>
        <dbReference type="ARBA" id="ARBA00000677"/>
    </source>
</evidence>
<dbReference type="InterPro" id="IPR019758">
    <property type="entry name" value="Pept_S26A_signal_pept_1_CS"/>
</dbReference>
<dbReference type="Pfam" id="PF00717">
    <property type="entry name" value="Peptidase_S24"/>
    <property type="match status" value="1"/>
</dbReference>
<evidence type="ECO:0000256" key="19">
    <source>
        <dbReference type="ARBA" id="ARBA00046805"/>
    </source>
</evidence>
<reference evidence="22" key="2">
    <citation type="submission" date="2025-08" db="UniProtKB">
        <authorList>
            <consortium name="Ensembl"/>
        </authorList>
    </citation>
    <scope>IDENTIFICATION</scope>
    <source>
        <strain evidence="22">broiler</strain>
    </source>
</reference>
<evidence type="ECO:0000256" key="18">
    <source>
        <dbReference type="ARBA" id="ARBA00045533"/>
    </source>
</evidence>
<dbReference type="GeneTree" id="ENSGT00390000015600"/>
<dbReference type="PROSITE" id="PS00761">
    <property type="entry name" value="SPASE_I_3"/>
    <property type="match status" value="1"/>
</dbReference>
<organism evidence="22 23">
    <name type="scientific">Gallus gallus</name>
    <name type="common">Chicken</name>
    <dbReference type="NCBI Taxonomy" id="9031"/>
    <lineage>
        <taxon>Eukaryota</taxon>
        <taxon>Metazoa</taxon>
        <taxon>Chordata</taxon>
        <taxon>Craniata</taxon>
        <taxon>Vertebrata</taxon>
        <taxon>Euteleostomi</taxon>
        <taxon>Archelosauria</taxon>
        <taxon>Archosauria</taxon>
        <taxon>Dinosauria</taxon>
        <taxon>Saurischia</taxon>
        <taxon>Theropoda</taxon>
        <taxon>Coelurosauria</taxon>
        <taxon>Aves</taxon>
        <taxon>Neognathae</taxon>
        <taxon>Galloanserae</taxon>
        <taxon>Galliformes</taxon>
        <taxon>Phasianidae</taxon>
        <taxon>Phasianinae</taxon>
        <taxon>Gallus</taxon>
    </lineage>
</organism>
<evidence type="ECO:0000256" key="8">
    <source>
        <dbReference type="ARBA" id="ARBA00022801"/>
    </source>
</evidence>
<evidence type="ECO:0007829" key="24">
    <source>
        <dbReference type="PeptideAtlas" id="A0A8V0ZPT1"/>
    </source>
</evidence>
<dbReference type="CDD" id="cd06530">
    <property type="entry name" value="S26_SPase_I"/>
    <property type="match status" value="1"/>
</dbReference>
<gene>
    <name evidence="22" type="primary">SEC11A</name>
</gene>
<protein>
    <recommendedName>
        <fullName evidence="5">Signal peptidase complex catalytic subunit SEC11A</fullName>
        <ecNumber evidence="4">3.4.21.89</ecNumber>
    </recommendedName>
    <alternativeName>
        <fullName evidence="15">Endopeptidase SP18</fullName>
    </alternativeName>
    <alternativeName>
        <fullName evidence="17">Microsomal signal peptidase 18 kDa subunit</fullName>
    </alternativeName>
    <alternativeName>
        <fullName evidence="16">SEC11 homolog A</fullName>
    </alternativeName>
    <alternativeName>
        <fullName evidence="14">SEC11-like protein 1</fullName>
    </alternativeName>
    <alternativeName>
        <fullName evidence="13">SPC18</fullName>
    </alternativeName>
</protein>
<dbReference type="EC" id="3.4.21.89" evidence="4"/>
<keyword evidence="12 20" id="KW-0472">Membrane</keyword>
<dbReference type="InterPro" id="IPR019756">
    <property type="entry name" value="Pept_S26A_signal_pept_1_Ser-AS"/>
</dbReference>
<evidence type="ECO:0000256" key="3">
    <source>
        <dbReference type="ARBA" id="ARBA00011035"/>
    </source>
</evidence>
<evidence type="ECO:0000256" key="6">
    <source>
        <dbReference type="ARBA" id="ARBA00022670"/>
    </source>
</evidence>